<organism evidence="8 9">
    <name type="scientific">Vanrija humicola</name>
    <name type="common">Yeast</name>
    <name type="synonym">Cryptococcus humicola</name>
    <dbReference type="NCBI Taxonomy" id="5417"/>
    <lineage>
        <taxon>Eukaryota</taxon>
        <taxon>Fungi</taxon>
        <taxon>Dikarya</taxon>
        <taxon>Basidiomycota</taxon>
        <taxon>Agaricomycotina</taxon>
        <taxon>Tremellomycetes</taxon>
        <taxon>Trichosporonales</taxon>
        <taxon>Trichosporonaceae</taxon>
        <taxon>Vanrija</taxon>
    </lineage>
</organism>
<feature type="transmembrane region" description="Helical" evidence="7">
    <location>
        <begin position="254"/>
        <end position="279"/>
    </location>
</feature>
<dbReference type="GO" id="GO:0005774">
    <property type="term" value="C:vacuolar membrane"/>
    <property type="evidence" value="ECO:0007669"/>
    <property type="project" value="TreeGrafter"/>
</dbReference>
<keyword evidence="4" id="KW-0677">Repeat</keyword>
<evidence type="ECO:0000256" key="7">
    <source>
        <dbReference type="SAM" id="Phobius"/>
    </source>
</evidence>
<feature type="transmembrane region" description="Helical" evidence="7">
    <location>
        <begin position="89"/>
        <end position="110"/>
    </location>
</feature>
<dbReference type="GO" id="GO:0012505">
    <property type="term" value="C:endomembrane system"/>
    <property type="evidence" value="ECO:0007669"/>
    <property type="project" value="UniProtKB-SubCell"/>
</dbReference>
<dbReference type="OrthoDB" id="75720at2759"/>
<feature type="transmembrane region" description="Helical" evidence="7">
    <location>
        <begin position="148"/>
        <end position="165"/>
    </location>
</feature>
<dbReference type="Gene3D" id="1.20.1280.290">
    <property type="match status" value="1"/>
</dbReference>
<feature type="transmembrane region" description="Helical" evidence="7">
    <location>
        <begin position="6"/>
        <end position="26"/>
    </location>
</feature>
<evidence type="ECO:0000256" key="2">
    <source>
        <dbReference type="ARBA" id="ARBA00022448"/>
    </source>
</evidence>
<keyword evidence="9" id="KW-1185">Reference proteome</keyword>
<dbReference type="InterPro" id="IPR005282">
    <property type="entry name" value="LC_transporter"/>
</dbReference>
<gene>
    <name evidence="8" type="ORF">VHUM_00226</name>
</gene>
<feature type="transmembrane region" description="Helical" evidence="7">
    <location>
        <begin position="177"/>
        <end position="194"/>
    </location>
</feature>
<dbReference type="PANTHER" id="PTHR13131:SF5">
    <property type="entry name" value="CYSTINOSIN"/>
    <property type="match status" value="1"/>
</dbReference>
<comment type="caution">
    <text evidence="8">The sequence shown here is derived from an EMBL/GenBank/DDBJ whole genome shotgun (WGS) entry which is preliminary data.</text>
</comment>
<feature type="transmembrane region" description="Helical" evidence="7">
    <location>
        <begin position="206"/>
        <end position="234"/>
    </location>
</feature>
<dbReference type="GO" id="GO:0015184">
    <property type="term" value="F:L-cystine transmembrane transporter activity"/>
    <property type="evidence" value="ECO:0007669"/>
    <property type="project" value="TreeGrafter"/>
</dbReference>
<dbReference type="GO" id="GO:0000324">
    <property type="term" value="C:fungal-type vacuole"/>
    <property type="evidence" value="ECO:0007669"/>
    <property type="project" value="TreeGrafter"/>
</dbReference>
<keyword evidence="5 7" id="KW-1133">Transmembrane helix</keyword>
<name>A0A7D8Z7K3_VANHU</name>
<comment type="subcellular location">
    <subcellularLocation>
        <location evidence="1">Endomembrane system</location>
        <topology evidence="1">Multi-pass membrane protein</topology>
    </subcellularLocation>
</comment>
<evidence type="ECO:0008006" key="10">
    <source>
        <dbReference type="Google" id="ProtNLM"/>
    </source>
</evidence>
<evidence type="ECO:0000256" key="4">
    <source>
        <dbReference type="ARBA" id="ARBA00022737"/>
    </source>
</evidence>
<dbReference type="SMART" id="SM00679">
    <property type="entry name" value="CTNS"/>
    <property type="match status" value="2"/>
</dbReference>
<evidence type="ECO:0000256" key="5">
    <source>
        <dbReference type="ARBA" id="ARBA00022989"/>
    </source>
</evidence>
<feature type="transmembrane region" description="Helical" evidence="7">
    <location>
        <begin position="47"/>
        <end position="69"/>
    </location>
</feature>
<dbReference type="PANTHER" id="PTHR13131">
    <property type="entry name" value="CYSTINOSIN"/>
    <property type="match status" value="1"/>
</dbReference>
<reference evidence="8 9" key="1">
    <citation type="journal article" date="2019" name="PLoS Genet.">
        <title>Convergent evolution of linked mating-type loci in basidiomycete fungi.</title>
        <authorList>
            <person name="Sun S."/>
            <person name="Coelho M.A."/>
            <person name="Heitman J."/>
            <person name="Nowrousian M."/>
        </authorList>
    </citation>
    <scope>NUCLEOTIDE SEQUENCE [LARGE SCALE GENOMIC DNA]</scope>
    <source>
        <strain evidence="8 9">CBS 4282</strain>
    </source>
</reference>
<evidence type="ECO:0000256" key="3">
    <source>
        <dbReference type="ARBA" id="ARBA00022692"/>
    </source>
</evidence>
<evidence type="ECO:0000256" key="6">
    <source>
        <dbReference type="ARBA" id="ARBA00023136"/>
    </source>
</evidence>
<keyword evidence="2" id="KW-0813">Transport</keyword>
<dbReference type="AlphaFoldDB" id="A0A7D8Z7K3"/>
<proteinExistence type="predicted"/>
<accession>A0A7D8Z7K3</accession>
<keyword evidence="3 7" id="KW-0812">Transmembrane</keyword>
<evidence type="ECO:0000256" key="1">
    <source>
        <dbReference type="ARBA" id="ARBA00004127"/>
    </source>
</evidence>
<dbReference type="Pfam" id="PF04193">
    <property type="entry name" value="PQ-loop"/>
    <property type="match status" value="2"/>
</dbReference>
<dbReference type="Proteomes" id="UP000473826">
    <property type="component" value="Unassembled WGS sequence"/>
</dbReference>
<evidence type="ECO:0000313" key="8">
    <source>
        <dbReference type="EMBL" id="TXT15723.1"/>
    </source>
</evidence>
<protein>
    <recommendedName>
        <fullName evidence="10">Cystinosin</fullName>
    </recommendedName>
</protein>
<dbReference type="InterPro" id="IPR006603">
    <property type="entry name" value="PQ-loop_rpt"/>
</dbReference>
<sequence>MFPWFWQIASSLCGIIYFTAWSISFYPQLVLNYRRKSTKGLSPDFVYLNPIGFLGLFIWSAGALFSKSAREEYARRHDGHYPQVSLSDLAFAAHALTFSTLTLLQHWYYVWLRQRHEADPYAVVDAERRPLLTQDEKTADAPTAPSRFVRVLIALIGLSAAYQITELYRGKVMLLDVLYYTSFVKLVITITKYIPQLYLNYKLQTVQGFAITTIFLDLTGGIFSLLQLVISAVFIDRQPAGIIANPGKLGMSGITFLVSACFHGFPSMWLTVVQVRLPVHLPALRRVPRAYKGGGGAAARTTIDDQKTFIALRPTTPL</sequence>
<evidence type="ECO:0000313" key="9">
    <source>
        <dbReference type="Proteomes" id="UP000473826"/>
    </source>
</evidence>
<dbReference type="EMBL" id="QKWK01000001">
    <property type="protein sequence ID" value="TXT15723.1"/>
    <property type="molecule type" value="Genomic_DNA"/>
</dbReference>
<keyword evidence="6 7" id="KW-0472">Membrane</keyword>